<reference evidence="2 3" key="1">
    <citation type="submission" date="2015-09" db="EMBL/GenBank/DDBJ databases">
        <title>Trachymyrmex zeteki WGS genome.</title>
        <authorList>
            <person name="Nygaard S."/>
            <person name="Hu H."/>
            <person name="Boomsma J."/>
            <person name="Zhang G."/>
        </authorList>
    </citation>
    <scope>NUCLEOTIDE SEQUENCE [LARGE SCALE GENOMIC DNA]</scope>
    <source>
        <strain evidence="2">Tzet28-1</strain>
        <tissue evidence="2">Whole body</tissue>
    </source>
</reference>
<sequence>MIFLKELKMCLRELAMIDETLETLGTPKEYQRLNNWIIRIIIGLIVYFFFYLTYIIFSIFLLDDTFNFIDYLIMPFDIFLMNYPSYIIILNAMISATILGLVHVYILTLQIIFIDVVRQNVYSVKNLKIFLVIYKKGKSPLLVTMTLCDSIILHRSHDTGVFSFLFLKIPKASIEFLFGKRFMLLSCGLRHNVAQHSTIKKNPKSVK</sequence>
<dbReference type="EMBL" id="KQ983004">
    <property type="protein sequence ID" value="KYQ48401.1"/>
    <property type="molecule type" value="Genomic_DNA"/>
</dbReference>
<keyword evidence="3" id="KW-1185">Reference proteome</keyword>
<feature type="transmembrane region" description="Helical" evidence="1">
    <location>
        <begin position="83"/>
        <end position="108"/>
    </location>
</feature>
<keyword evidence="1" id="KW-0812">Transmembrane</keyword>
<gene>
    <name evidence="2" type="ORF">ALC60_12557</name>
</gene>
<evidence type="ECO:0000313" key="2">
    <source>
        <dbReference type="EMBL" id="KYQ48401.1"/>
    </source>
</evidence>
<keyword evidence="1" id="KW-1133">Transmembrane helix</keyword>
<proteinExistence type="predicted"/>
<feature type="transmembrane region" description="Helical" evidence="1">
    <location>
        <begin position="36"/>
        <end position="63"/>
    </location>
</feature>
<protein>
    <submittedName>
        <fullName evidence="2">Uncharacterized protein</fullName>
    </submittedName>
</protein>
<dbReference type="AlphaFoldDB" id="A0A151WKU4"/>
<evidence type="ECO:0000313" key="3">
    <source>
        <dbReference type="Proteomes" id="UP000075809"/>
    </source>
</evidence>
<name>A0A151WKU4_9HYME</name>
<accession>A0A151WKU4</accession>
<keyword evidence="1" id="KW-0472">Membrane</keyword>
<organism evidence="2 3">
    <name type="scientific">Mycetomoellerius zeteki</name>
    <dbReference type="NCBI Taxonomy" id="64791"/>
    <lineage>
        <taxon>Eukaryota</taxon>
        <taxon>Metazoa</taxon>
        <taxon>Ecdysozoa</taxon>
        <taxon>Arthropoda</taxon>
        <taxon>Hexapoda</taxon>
        <taxon>Insecta</taxon>
        <taxon>Pterygota</taxon>
        <taxon>Neoptera</taxon>
        <taxon>Endopterygota</taxon>
        <taxon>Hymenoptera</taxon>
        <taxon>Apocrita</taxon>
        <taxon>Aculeata</taxon>
        <taxon>Formicoidea</taxon>
        <taxon>Formicidae</taxon>
        <taxon>Myrmicinae</taxon>
        <taxon>Mycetomoellerius</taxon>
    </lineage>
</organism>
<evidence type="ECO:0000256" key="1">
    <source>
        <dbReference type="SAM" id="Phobius"/>
    </source>
</evidence>
<dbReference type="Proteomes" id="UP000075809">
    <property type="component" value="Unassembled WGS sequence"/>
</dbReference>